<feature type="transmembrane region" description="Helical" evidence="11">
    <location>
        <begin position="9"/>
        <end position="27"/>
    </location>
</feature>
<dbReference type="EMBL" id="JAKELL010000001">
    <property type="protein sequence ID" value="KAH9001317.1"/>
    <property type="molecule type" value="Genomic_DNA"/>
</dbReference>
<keyword evidence="8" id="KW-0342">GTP-binding</keyword>
<evidence type="ECO:0000256" key="5">
    <source>
        <dbReference type="ARBA" id="ARBA00022741"/>
    </source>
</evidence>
<evidence type="ECO:0000256" key="8">
    <source>
        <dbReference type="ARBA" id="ARBA00023134"/>
    </source>
</evidence>
<accession>A0AAD4QI16</accession>
<keyword evidence="10 12" id="KW-0675">Receptor</keyword>
<dbReference type="InterPro" id="IPR024156">
    <property type="entry name" value="Small_GTPase_ARF"/>
</dbReference>
<evidence type="ECO:0000256" key="11">
    <source>
        <dbReference type="SAM" id="Phobius"/>
    </source>
</evidence>
<dbReference type="InterPro" id="IPR019009">
    <property type="entry name" value="SRP_receptor_beta_su"/>
</dbReference>
<dbReference type="GO" id="GO:0005525">
    <property type="term" value="F:GTP binding"/>
    <property type="evidence" value="ECO:0007669"/>
    <property type="project" value="UniProtKB-KW"/>
</dbReference>
<evidence type="ECO:0000313" key="13">
    <source>
        <dbReference type="Proteomes" id="UP001201163"/>
    </source>
</evidence>
<dbReference type="PANTHER" id="PTHR11711">
    <property type="entry name" value="ADP RIBOSYLATION FACTOR-RELATED"/>
    <property type="match status" value="1"/>
</dbReference>
<dbReference type="GO" id="GO:0005789">
    <property type="term" value="C:endoplasmic reticulum membrane"/>
    <property type="evidence" value="ECO:0007669"/>
    <property type="project" value="UniProtKB-SubCell"/>
</dbReference>
<organism evidence="12 13">
    <name type="scientific">Lactarius akahatsu</name>
    <dbReference type="NCBI Taxonomy" id="416441"/>
    <lineage>
        <taxon>Eukaryota</taxon>
        <taxon>Fungi</taxon>
        <taxon>Dikarya</taxon>
        <taxon>Basidiomycota</taxon>
        <taxon>Agaricomycotina</taxon>
        <taxon>Agaricomycetes</taxon>
        <taxon>Russulales</taxon>
        <taxon>Russulaceae</taxon>
        <taxon>Lactarius</taxon>
    </lineage>
</organism>
<evidence type="ECO:0000256" key="3">
    <source>
        <dbReference type="ARBA" id="ARBA00020256"/>
    </source>
</evidence>
<proteinExistence type="inferred from homology"/>
<keyword evidence="5" id="KW-0547">Nucleotide-binding</keyword>
<evidence type="ECO:0000256" key="6">
    <source>
        <dbReference type="ARBA" id="ARBA00022824"/>
    </source>
</evidence>
<gene>
    <name evidence="12" type="ORF">EDB92DRAFT_2057739</name>
</gene>
<keyword evidence="13" id="KW-1185">Reference proteome</keyword>
<reference evidence="12" key="1">
    <citation type="submission" date="2022-01" db="EMBL/GenBank/DDBJ databases">
        <title>Comparative genomics reveals a dynamic genome evolution in the ectomycorrhizal milk-cap (Lactarius) mushrooms.</title>
        <authorList>
            <consortium name="DOE Joint Genome Institute"/>
            <person name="Lebreton A."/>
            <person name="Tang N."/>
            <person name="Kuo A."/>
            <person name="LaButti K."/>
            <person name="Drula E."/>
            <person name="Barry K."/>
            <person name="Clum A."/>
            <person name="Lipzen A."/>
            <person name="Mousain D."/>
            <person name="Ng V."/>
            <person name="Wang R."/>
            <person name="Wang X."/>
            <person name="Dai Y."/>
            <person name="Henrissat B."/>
            <person name="Grigoriev I.V."/>
            <person name="Guerin-Laguette A."/>
            <person name="Yu F."/>
            <person name="Martin F.M."/>
        </authorList>
    </citation>
    <scope>NUCLEOTIDE SEQUENCE</scope>
    <source>
        <strain evidence="12">QP</strain>
    </source>
</reference>
<evidence type="ECO:0000313" key="12">
    <source>
        <dbReference type="EMBL" id="KAH9001317.1"/>
    </source>
</evidence>
<dbReference type="Pfam" id="PF09439">
    <property type="entry name" value="SRPRB"/>
    <property type="match status" value="1"/>
</dbReference>
<keyword evidence="7 11" id="KW-1133">Transmembrane helix</keyword>
<keyword evidence="6" id="KW-0256">Endoplasmic reticulum</keyword>
<evidence type="ECO:0000256" key="1">
    <source>
        <dbReference type="ARBA" id="ARBA00004389"/>
    </source>
</evidence>
<keyword evidence="9 11" id="KW-0472">Membrane</keyword>
<comment type="subcellular location">
    <subcellularLocation>
        <location evidence="1">Endoplasmic reticulum membrane</location>
        <topology evidence="1">Single-pass membrane protein</topology>
    </subcellularLocation>
</comment>
<keyword evidence="4 11" id="KW-0812">Transmembrane</keyword>
<sequence>MRSSVEPKLLAISFIAAVLLAFVLYLIRRRSQSRANSIVFVGAPDAGKTAILSTLAFGQTFPSQTSLQTNTCAFVLNKKAVTLVDVPGHPRLRAEFREHLPDAKAIVFVIDSSDISRNGPSVAEHLHWVLHTVSTIPPSQDPPAIVILAHKCDLLKIGSVSTTSSLEQLAINRVRAILERELEKRRRSHTGSVTIDELGAEGEDNSELGGLDCNGAPGESFKFSEWEGGDIEFMGTWVSAGETVDLSDEKRQINIDGLVAWLESLV</sequence>
<evidence type="ECO:0000256" key="9">
    <source>
        <dbReference type="ARBA" id="ARBA00023136"/>
    </source>
</evidence>
<protein>
    <recommendedName>
        <fullName evidence="3">Signal recognition particle receptor subunit beta</fullName>
    </recommendedName>
</protein>
<evidence type="ECO:0000256" key="7">
    <source>
        <dbReference type="ARBA" id="ARBA00022989"/>
    </source>
</evidence>
<evidence type="ECO:0000256" key="2">
    <source>
        <dbReference type="ARBA" id="ARBA00005619"/>
    </source>
</evidence>
<comment type="caution">
    <text evidence="12">The sequence shown here is derived from an EMBL/GenBank/DDBJ whole genome shotgun (WGS) entry which is preliminary data.</text>
</comment>
<evidence type="ECO:0000256" key="4">
    <source>
        <dbReference type="ARBA" id="ARBA00022692"/>
    </source>
</evidence>
<dbReference type="SUPFAM" id="SSF52540">
    <property type="entry name" value="P-loop containing nucleoside triphosphate hydrolases"/>
    <property type="match status" value="1"/>
</dbReference>
<name>A0AAD4QI16_9AGAM</name>
<dbReference type="InterPro" id="IPR027417">
    <property type="entry name" value="P-loop_NTPase"/>
</dbReference>
<dbReference type="AlphaFoldDB" id="A0AAD4QI16"/>
<dbReference type="Proteomes" id="UP001201163">
    <property type="component" value="Unassembled WGS sequence"/>
</dbReference>
<dbReference type="Gene3D" id="3.40.50.300">
    <property type="entry name" value="P-loop containing nucleotide triphosphate hydrolases"/>
    <property type="match status" value="1"/>
</dbReference>
<comment type="similarity">
    <text evidence="2">Belongs to the SRP receptor beta subunit family.</text>
</comment>
<evidence type="ECO:0000256" key="10">
    <source>
        <dbReference type="ARBA" id="ARBA00023170"/>
    </source>
</evidence>